<sequence>MAIVSQAKRKKTDKVSKPKKGGTQSSRKHHFESFSQRIAKLNIDPIRRPTRRTLDEQDLSTTASYLKNSFEEWKDLNLSEAFHAFSRELDPLCESLPQILHHADSIMDLLIRYIEKRDALSLEPLLSLLSHFAHDLGVKFEKYFARAVQTVCHVAAAHPDIEVIEWSFTSLAWLFKYLSRLLVPDLRPLYDLMAPLLGKEHQKGFVTRFAAEAMSFLVRKAGASYHRDKEPLQIIVAHALGDLQEVAQKSDAYQYQRGLMTLFVESIKGVQNGLHSSAEAVLKVLLAQALAPRDDSSLLPEENPAMDVVQGVLTATIHHTSSDTFTPMLQIVLEQIDGPGSSMGKKRLENAARLLFTVVGVRKGTRIADWSSVMRTMSQIIYSAESSQAVADPTVSSDILAALAVLLQLCPMDVAIPHLRILDTVSSGPWQQSFLSFCNFFSELGIERFHSILLPHFKRFIMSRWKEEELGLALLIPRLAGRGCLSNAPFACPQAWQEEIVASLKKLSARGPELAAEDETALCNAYLDITKLFSVEPQTESELYTHLFNLLSGSLEQPSSDPSPQVRFGVGAGFEYVAEKQNKKSENSALWTSLCAASVTYIQYPKFAEALLRYLKIHAKGLDLSGEHTDTLVSAAIDCLGSPSHELRASSLDILQLIYTLRHSGAESDLLSTAVLIESTPLNIQTARTVSMHIRRLAAAYKSIEGNSWVARAIPTYCFGLLYVNYTQVWEDSCNALKEMCETKEGEIIISELAFRWLGADLPNETAPEAFLSQSSEEHASTTVSTEFECTNLLYLSNTSKRATELLSNTKQQLIRNFNADHHKVEFITSQSRSQALKILNAIPQVAEKKSKFLVPTLLRWATGNGSSNDSIPDESADRVGRETVEQSQWARKDQKSMLGLFAKFVNPKVLYRSTDVYSALLALLANGDVEVQKSALRAIFTWKNRSINRYEENLLNILDDARFREQISVFLDLGQDEESMKDEDRPEVMPVILRLLYGKVIARAGSSSGKRGQESKRKAVFIALEKFGEDEIRQFLDIALGPLSALSLIEQAQIREEMLQSELMDSRKQFGLLNMLEDMFDTLGTQMRPFTGQLINPILYCLVKSSRSVAKISQEEPKEKSGVSLLSSIRQVGFHCLIGLFHYCPEFENWAEYIPTILRELVEPRLDKLPIETAQSVSGILRLFSAWSKYPQTASFLVKYKDTLLDKATECLEVGFAKEQVKLFVLREIFQNLIALAMGDAMDVDHPSADSASFIRDHILKPKSGYFLDIMGPQMKKSPSKELLDTGIETISRLAPLVGGSVDSKSMLGISVFLLDQPINRVSPETKSHLLNILQNFIPRCELSAEDDLTKEIYQTCCSLFKFFGDTSSRTLLCNILNDLARIDADLAEVAGLVTDLNAFSETRLDEPDFDRRSKAYNRINEEAYQTFNIKQWRPLIYNMLFYIKEQEELVLRINASYALRRFIEVAAQEENREQKAFQDLITAAIMPGIRSGVREKSELVRVEYLSVLAQIVRCFPSWSVVSDMHVLLVGDDDEASFFNNVLHIQQHRRLRALRRLASEARNIQSTNISHIFIPLIEHFIFDRAEDDSGAANLAGESTKTIGTLAPWLEWPQYKALLRRYSRGEMDKTIIRLLGVFIDSLSAAAQAKGLVSAPRIPATVDLTDAEMSDADGAANVPTDQFELVGLARTMPRKERLSSELTNDFISPLIAYIHHKDESTVSLRVPVAVIIVKLLRLLPTAEFTDRLPSVLMDTCAILRSKDQQARDMTRKTLADISALIGPEYFGFLLKALRTALQRGYQLHVLSFTVHSILVSMTPTFKPGELDYCLNDIVSVIMDDIFGVTGQEKDAEEYISKMKEVKSSKSFDSMELIAKTTTIKHFIDLVEPIRTLLLEKLDVKTVKKIDELLRRMGLGIMHNEAIHDREVLVFCYQLIQEVYKANADSSRSREDEDPRTRRYLINMKAAHKMSNRAATSSHIHKLIRFSLDVMRSVLSKHEELKTPANIAGFMPIIGDAMVSGQEEIQMSAIRLLSSIIKVPLEQIDKDAAVYVSEAVRIIRGEKDTNTELAQASLKLISAVLRECRNTTVKEKDIAYLLKRAKDDLEEPDRQGVTFNFLKAVLGRKIIITEVYEILDAVASVMVTNQTRMARDLSRGVYFQFLMDYPQSKERLSKQIAFLTKNLDYKYKEGRQSVMEALHLLLSKVGDELVQDIADNVFAPLVLRLVNDEDKDCREMAGLLLKKVFERADSERMKKFVNIMKTWLEQEEQMLKRRLSIQCFTLYLEVKDGQTKDTNYVLRQLPDLINEAREQQNEGDWELIYYSLQAFAKLCKLSPTTTFASSSHNFWMTVRSCLTFPHAWVKLSAARLVGLYFADFASHNASEGYAGVPLTGSGGLQLAADDMLDLTSASLRILRVPGVGEELATQAVRNLVFLGRCFAVNGLHWKMRSAAEEGVLKEAAEEESDDESPSSDSEAEGDEATAAATDKQTRITALHYLLTRLSLILRREPATTRAPALYPKTAAMTLLAALCNALPAPALEPSLPTILLPLHNLTDPSIPAPQSLDEQFNEAQKGLSNTAAEVMGLLQKKLGTSEYVKVLGKVREGVKERREGRRVKRALERVAEPERAERVKRRKRERGKERKKEKGHEARGRRRGW</sequence>
<feature type="compositionally biased region" description="Basic residues" evidence="1">
    <location>
        <begin position="7"/>
        <end position="30"/>
    </location>
</feature>
<accession>A0ABQ8GU48</accession>
<dbReference type="SUPFAM" id="SSF48371">
    <property type="entry name" value="ARM repeat"/>
    <property type="match status" value="2"/>
</dbReference>
<dbReference type="InterPro" id="IPR011430">
    <property type="entry name" value="UTP20_N"/>
</dbReference>
<dbReference type="Proteomes" id="UP000774617">
    <property type="component" value="Unassembled WGS sequence"/>
</dbReference>
<dbReference type="PANTHER" id="PTHR17695:SF11">
    <property type="entry name" value="SMALL SUBUNIT PROCESSOME COMPONENT 20 HOMOLOG"/>
    <property type="match status" value="1"/>
</dbReference>
<dbReference type="InterPro" id="IPR046523">
    <property type="entry name" value="UTP20_dom"/>
</dbReference>
<dbReference type="EMBL" id="JAGTJR010000001">
    <property type="protein sequence ID" value="KAH7064770.1"/>
    <property type="molecule type" value="Genomic_DNA"/>
</dbReference>
<protein>
    <submittedName>
        <fullName evidence="4">HEAT repeat protein-like protein</fullName>
    </submittedName>
</protein>
<gene>
    <name evidence="4" type="ORF">B0J12DRAFT_588208</name>
</gene>
<evidence type="ECO:0000313" key="5">
    <source>
        <dbReference type="Proteomes" id="UP000774617"/>
    </source>
</evidence>
<proteinExistence type="predicted"/>
<evidence type="ECO:0000259" key="3">
    <source>
        <dbReference type="Pfam" id="PF20416"/>
    </source>
</evidence>
<dbReference type="InterPro" id="IPR011989">
    <property type="entry name" value="ARM-like"/>
</dbReference>
<dbReference type="Gene3D" id="1.25.10.10">
    <property type="entry name" value="Leucine-rich Repeat Variant"/>
    <property type="match status" value="3"/>
</dbReference>
<evidence type="ECO:0000313" key="4">
    <source>
        <dbReference type="EMBL" id="KAH7064770.1"/>
    </source>
</evidence>
<keyword evidence="5" id="KW-1185">Reference proteome</keyword>
<dbReference type="Pfam" id="PF20416">
    <property type="entry name" value="UTP20"/>
    <property type="match status" value="1"/>
</dbReference>
<reference evidence="4 5" key="1">
    <citation type="journal article" date="2021" name="Nat. Commun.">
        <title>Genetic determinants of endophytism in the Arabidopsis root mycobiome.</title>
        <authorList>
            <person name="Mesny F."/>
            <person name="Miyauchi S."/>
            <person name="Thiergart T."/>
            <person name="Pickel B."/>
            <person name="Atanasova L."/>
            <person name="Karlsson M."/>
            <person name="Huettel B."/>
            <person name="Barry K.W."/>
            <person name="Haridas S."/>
            <person name="Chen C."/>
            <person name="Bauer D."/>
            <person name="Andreopoulos W."/>
            <person name="Pangilinan J."/>
            <person name="LaButti K."/>
            <person name="Riley R."/>
            <person name="Lipzen A."/>
            <person name="Clum A."/>
            <person name="Drula E."/>
            <person name="Henrissat B."/>
            <person name="Kohler A."/>
            <person name="Grigoriev I.V."/>
            <person name="Martin F.M."/>
            <person name="Hacquard S."/>
        </authorList>
    </citation>
    <scope>NUCLEOTIDE SEQUENCE [LARGE SCALE GENOMIC DNA]</scope>
    <source>
        <strain evidence="4 5">MPI-SDFR-AT-0080</strain>
    </source>
</reference>
<feature type="compositionally biased region" description="Acidic residues" evidence="1">
    <location>
        <begin position="2458"/>
        <end position="2477"/>
    </location>
</feature>
<dbReference type="InterPro" id="IPR016024">
    <property type="entry name" value="ARM-type_fold"/>
</dbReference>
<dbReference type="Pfam" id="PF07539">
    <property type="entry name" value="UTP20_N"/>
    <property type="match status" value="1"/>
</dbReference>
<dbReference type="InterPro" id="IPR052575">
    <property type="entry name" value="SSU_processome_comp_20"/>
</dbReference>
<evidence type="ECO:0000256" key="1">
    <source>
        <dbReference type="SAM" id="MobiDB-lite"/>
    </source>
</evidence>
<feature type="compositionally biased region" description="Basic and acidic residues" evidence="1">
    <location>
        <begin position="2636"/>
        <end position="2648"/>
    </location>
</feature>
<feature type="domain" description="U3 small nucleolar RNA-associated protein 20 N-terminal" evidence="2">
    <location>
        <begin position="889"/>
        <end position="1499"/>
    </location>
</feature>
<feature type="domain" description="U3 small nucleolar RNA-associated protein 20" evidence="3">
    <location>
        <begin position="1716"/>
        <end position="1934"/>
    </location>
</feature>
<feature type="region of interest" description="Disordered" evidence="1">
    <location>
        <begin position="1"/>
        <end position="30"/>
    </location>
</feature>
<evidence type="ECO:0000259" key="2">
    <source>
        <dbReference type="Pfam" id="PF07539"/>
    </source>
</evidence>
<feature type="region of interest" description="Disordered" evidence="1">
    <location>
        <begin position="2454"/>
        <end position="2483"/>
    </location>
</feature>
<name>A0ABQ8GU48_9PEZI</name>
<organism evidence="4 5">
    <name type="scientific">Macrophomina phaseolina</name>
    <dbReference type="NCBI Taxonomy" id="35725"/>
    <lineage>
        <taxon>Eukaryota</taxon>
        <taxon>Fungi</taxon>
        <taxon>Dikarya</taxon>
        <taxon>Ascomycota</taxon>
        <taxon>Pezizomycotina</taxon>
        <taxon>Dothideomycetes</taxon>
        <taxon>Dothideomycetes incertae sedis</taxon>
        <taxon>Botryosphaeriales</taxon>
        <taxon>Botryosphaeriaceae</taxon>
        <taxon>Macrophomina</taxon>
    </lineage>
</organism>
<comment type="caution">
    <text evidence="4">The sequence shown here is derived from an EMBL/GenBank/DDBJ whole genome shotgun (WGS) entry which is preliminary data.</text>
</comment>
<dbReference type="PANTHER" id="PTHR17695">
    <property type="entry name" value="SMALL SUBUNIT PROCESSOME COMPONENT 20 HOMOLOG"/>
    <property type="match status" value="1"/>
</dbReference>
<feature type="region of interest" description="Disordered" evidence="1">
    <location>
        <begin position="2621"/>
        <end position="2655"/>
    </location>
</feature>